<evidence type="ECO:0000313" key="7">
    <source>
        <dbReference type="EMBL" id="CAG9327751.1"/>
    </source>
</evidence>
<evidence type="ECO:0000256" key="4">
    <source>
        <dbReference type="ARBA" id="ARBA00022833"/>
    </source>
</evidence>
<dbReference type="Pfam" id="PF12171">
    <property type="entry name" value="zf-C2H2_jaz"/>
    <property type="match status" value="1"/>
</dbReference>
<dbReference type="GO" id="GO:0008270">
    <property type="term" value="F:zinc ion binding"/>
    <property type="evidence" value="ECO:0007669"/>
    <property type="project" value="UniProtKB-KW"/>
</dbReference>
<comment type="caution">
    <text evidence="7">The sequence shown here is derived from an EMBL/GenBank/DDBJ whole genome shotgun (WGS) entry which is preliminary data.</text>
</comment>
<dbReference type="InterPro" id="IPR022755">
    <property type="entry name" value="Znf_C2H2_jaz"/>
</dbReference>
<dbReference type="PROSITE" id="PS50157">
    <property type="entry name" value="ZINC_FINGER_C2H2_2"/>
    <property type="match status" value="2"/>
</dbReference>
<evidence type="ECO:0000256" key="2">
    <source>
        <dbReference type="ARBA" id="ARBA00022737"/>
    </source>
</evidence>
<proteinExistence type="predicted"/>
<evidence type="ECO:0000256" key="5">
    <source>
        <dbReference type="PROSITE-ProRule" id="PRU00042"/>
    </source>
</evidence>
<dbReference type="SUPFAM" id="SSF57667">
    <property type="entry name" value="beta-beta-alpha zinc fingers"/>
    <property type="match status" value="2"/>
</dbReference>
<dbReference type="InterPro" id="IPR036236">
    <property type="entry name" value="Znf_C2H2_sf"/>
</dbReference>
<keyword evidence="1" id="KW-0479">Metal-binding</keyword>
<dbReference type="EMBL" id="CAJZBQ010000044">
    <property type="protein sequence ID" value="CAG9327751.1"/>
    <property type="molecule type" value="Genomic_DNA"/>
</dbReference>
<evidence type="ECO:0000313" key="8">
    <source>
        <dbReference type="Proteomes" id="UP001162131"/>
    </source>
</evidence>
<dbReference type="PANTHER" id="PTHR24409">
    <property type="entry name" value="ZINC FINGER PROTEIN 142"/>
    <property type="match status" value="1"/>
</dbReference>
<gene>
    <name evidence="7" type="ORF">BSTOLATCC_MIC44379</name>
</gene>
<dbReference type="AlphaFoldDB" id="A0AAU9JQ83"/>
<keyword evidence="4" id="KW-0862">Zinc</keyword>
<dbReference type="Proteomes" id="UP001162131">
    <property type="component" value="Unassembled WGS sequence"/>
</dbReference>
<accession>A0AAU9JQ83</accession>
<dbReference type="Pfam" id="PF00096">
    <property type="entry name" value="zf-C2H2"/>
    <property type="match status" value="1"/>
</dbReference>
<keyword evidence="8" id="KW-1185">Reference proteome</keyword>
<dbReference type="SMART" id="SM00355">
    <property type="entry name" value="ZnF_C2H2"/>
    <property type="match status" value="4"/>
</dbReference>
<organism evidence="7 8">
    <name type="scientific">Blepharisma stoltei</name>
    <dbReference type="NCBI Taxonomy" id="1481888"/>
    <lineage>
        <taxon>Eukaryota</taxon>
        <taxon>Sar</taxon>
        <taxon>Alveolata</taxon>
        <taxon>Ciliophora</taxon>
        <taxon>Postciliodesmatophora</taxon>
        <taxon>Heterotrichea</taxon>
        <taxon>Heterotrichida</taxon>
        <taxon>Blepharismidae</taxon>
        <taxon>Blepharisma</taxon>
    </lineage>
</organism>
<evidence type="ECO:0000259" key="6">
    <source>
        <dbReference type="PROSITE" id="PS50157"/>
    </source>
</evidence>
<feature type="domain" description="C2H2-type" evidence="6">
    <location>
        <begin position="112"/>
        <end position="140"/>
    </location>
</feature>
<protein>
    <recommendedName>
        <fullName evidence="6">C2H2-type domain-containing protein</fullName>
    </recommendedName>
</protein>
<feature type="domain" description="C2H2-type" evidence="6">
    <location>
        <begin position="82"/>
        <end position="110"/>
    </location>
</feature>
<evidence type="ECO:0000256" key="3">
    <source>
        <dbReference type="ARBA" id="ARBA00022771"/>
    </source>
</evidence>
<reference evidence="7" key="1">
    <citation type="submission" date="2021-09" db="EMBL/GenBank/DDBJ databases">
        <authorList>
            <consortium name="AG Swart"/>
            <person name="Singh M."/>
            <person name="Singh A."/>
            <person name="Seah K."/>
            <person name="Emmerich C."/>
        </authorList>
    </citation>
    <scope>NUCLEOTIDE SEQUENCE</scope>
    <source>
        <strain evidence="7">ATCC30299</strain>
    </source>
</reference>
<dbReference type="Gene3D" id="3.30.160.60">
    <property type="entry name" value="Classic Zinc Finger"/>
    <property type="match status" value="2"/>
</dbReference>
<keyword evidence="3 5" id="KW-0863">Zinc-finger</keyword>
<evidence type="ECO:0000256" key="1">
    <source>
        <dbReference type="ARBA" id="ARBA00022723"/>
    </source>
</evidence>
<dbReference type="InterPro" id="IPR013087">
    <property type="entry name" value="Znf_C2H2_type"/>
</dbReference>
<dbReference type="PROSITE" id="PS00028">
    <property type="entry name" value="ZINC_FINGER_C2H2_1"/>
    <property type="match status" value="2"/>
</dbReference>
<keyword evidence="2" id="KW-0677">Repeat</keyword>
<sequence length="184" mass="21277">MDQLNNLQLGLQVPRIIVPAGFPSLTKSDDYPFKCSQCGLCFKNEIELTAHDSPEPNIESYKILVYKPPLSAVRLPCANQFNYCELCSKYFNSNQGFRQHLGKVHESQGKNAECNICHKLFKHKHALKFHVDQVHDTFKRVPCIRCKKEFYNKYKLKNHLRKCKVVEDLSAGESVYEKPDDEIV</sequence>
<name>A0AAU9JQ83_9CILI</name>